<dbReference type="InterPro" id="IPR000742">
    <property type="entry name" value="EGF"/>
</dbReference>
<feature type="compositionally biased region" description="Basic and acidic residues" evidence="12">
    <location>
        <begin position="639"/>
        <end position="658"/>
    </location>
</feature>
<feature type="transmembrane region" description="Helical" evidence="13">
    <location>
        <begin position="741"/>
        <end position="768"/>
    </location>
</feature>
<feature type="transmembrane region" description="Helical" evidence="13">
    <location>
        <begin position="919"/>
        <end position="940"/>
    </location>
</feature>
<evidence type="ECO:0000256" key="12">
    <source>
        <dbReference type="SAM" id="MobiDB-lite"/>
    </source>
</evidence>
<keyword evidence="8 13" id="KW-0472">Membrane</keyword>
<evidence type="ECO:0000256" key="6">
    <source>
        <dbReference type="ARBA" id="ARBA00022775"/>
    </source>
</evidence>
<dbReference type="PANTHER" id="PTHR22950:SF689">
    <property type="entry name" value="VESICULAR INHIBITORY AMINO ACID TRANSPORTER"/>
    <property type="match status" value="1"/>
</dbReference>
<accession>A0A1I7TNK5</accession>
<dbReference type="PROSITE" id="PS50068">
    <property type="entry name" value="LDLRA_2"/>
    <property type="match status" value="3"/>
</dbReference>
<evidence type="ECO:0000256" key="11">
    <source>
        <dbReference type="PROSITE-ProRule" id="PRU00076"/>
    </source>
</evidence>
<evidence type="ECO:0000256" key="9">
    <source>
        <dbReference type="ARBA" id="ARBA00023157"/>
    </source>
</evidence>
<dbReference type="Pfam" id="PF01490">
    <property type="entry name" value="Aa_trans"/>
    <property type="match status" value="1"/>
</dbReference>
<sequence length="1062" mass="118889">MKKWQDGVDDCYDGSDEICLPWQFDCQFGSPRCVSKNKLNDKKIDCYSGFDEGCPAHYFVCRDRSSCIEPSKYLNGIADCNDKSDEPCPQNEFQCADGTKCIQKVKFQDGKEDCDDGSDEECTTSQFACQCGRVRCVSDKFIMDGNWDCEDGSDEFINKSIAENCTRNNKVNIATNALSLGKLKFCSGKNPCKPELGQVCVVIGGTWRCVCKLGTFRPLGSEKCIPIELLTRYRNAPSSNCSITLEEQFGLLQGFKKNEVSKTQLERWSNIRRAPTRTLSRTTPGGSDGFLESGTEKIPFMFQEDRNYLNVIPDEIIDSYGTIMTPPEFHFNRDDIQCGNKTCGLHERCQRDKDGKYECECREGFVMFDGTCRELIDECAQRKHDCHPDARCVDALIGYECLCREGFLDTSIEPKGRPGRKCKKLINECTNASLNDCHQNARCLDKPIGYTCRCQDDYVDVSSQGARKPGRNCTEAINECALNLHNCDSHAICQDQPIGYSCRCPFGFIDASPTAMEPGRKCVTVEENVNSTKTTQCSKDKSGEMICKCYPGYKNVGTKTHLDCQMEDRANPCQDYSLHDCDPVAECFSEQPGYFQCQCPKGFTDSSSDKRFPGRKCVRGSNQPPNRLETIDESCVSEQPKRQEDERVPKEEPADDGHGASSEPISALQAAWNVTNAIQGMFIVGLPIAVKIGGWWSVGAMIAVAYVCYWTGVLLIECLYEDGVQKTKTYREIADFYKPGFGKWVLAAQLTELLSTCIIYLVLAADLLQSCFPSVDKPGWMMIVSASLLTCSFLDDLQIVSKLSFFNAISHLIVNLIMLIYCLTFVSQWSFSSITFSLNINTLPTIVGMVVFGYTSHIFLPNLEGNMKNPSEFNMMLKWSHIAAAIFKVVFGMLGFLTFGELTQQEISNSLPNQSFKILVNLILVVKALLSYPLPFYAAVQLLKNNLFMGYPQTPFTSCYSPDKSLREWAVTLRIILVLFTLFVALSVPYLVELMGLVGNITGTMLSFIWPALFHLYIKEKGLNNFEKRFDQGIIIMGCSVCISGVYFSSMELLRAINSADS</sequence>
<feature type="transmembrane region" description="Helical" evidence="13">
    <location>
        <begin position="881"/>
        <end position="899"/>
    </location>
</feature>
<evidence type="ECO:0000256" key="5">
    <source>
        <dbReference type="ARBA" id="ARBA00022692"/>
    </source>
</evidence>
<dbReference type="InterPro" id="IPR036055">
    <property type="entry name" value="LDL_receptor-like_sf"/>
</dbReference>
<dbReference type="SMART" id="SM00181">
    <property type="entry name" value="EGF"/>
    <property type="match status" value="6"/>
</dbReference>
<dbReference type="PRINTS" id="PR00261">
    <property type="entry name" value="LDLRECEPTOR"/>
</dbReference>
<dbReference type="InterPro" id="IPR013057">
    <property type="entry name" value="AA_transpt_TM"/>
</dbReference>
<keyword evidence="10" id="KW-0968">Cytoplasmic vesicle</keyword>
<dbReference type="InterPro" id="IPR000152">
    <property type="entry name" value="EGF-type_Asp/Asn_hydroxyl_site"/>
</dbReference>
<evidence type="ECO:0000259" key="14">
    <source>
        <dbReference type="PROSITE" id="PS50026"/>
    </source>
</evidence>
<keyword evidence="6" id="KW-0532">Neurotransmitter transport</keyword>
<feature type="transmembrane region" description="Helical" evidence="13">
    <location>
        <begin position="812"/>
        <end position="831"/>
    </location>
</feature>
<feature type="transmembrane region" description="Helical" evidence="13">
    <location>
        <begin position="695"/>
        <end position="720"/>
    </location>
</feature>
<feature type="domain" description="EGF-like" evidence="14">
    <location>
        <begin position="425"/>
        <end position="464"/>
    </location>
</feature>
<dbReference type="SUPFAM" id="SSF57424">
    <property type="entry name" value="LDL receptor-like module"/>
    <property type="match status" value="3"/>
</dbReference>
<dbReference type="STRING" id="1561998.A0A1I7TNK5"/>
<comment type="caution">
    <text evidence="11">Lacks conserved residue(s) required for the propagation of feature annotation.</text>
</comment>
<dbReference type="GO" id="GO:0006836">
    <property type="term" value="P:neurotransmitter transport"/>
    <property type="evidence" value="ECO:0007669"/>
    <property type="project" value="UniProtKB-KW"/>
</dbReference>
<dbReference type="CDD" id="cd00112">
    <property type="entry name" value="LDLa"/>
    <property type="match status" value="3"/>
</dbReference>
<feature type="transmembrane region" description="Helical" evidence="13">
    <location>
        <begin position="971"/>
        <end position="991"/>
    </location>
</feature>
<keyword evidence="5 13" id="KW-0812">Transmembrane</keyword>
<feature type="domain" description="EGF-like" evidence="14">
    <location>
        <begin position="569"/>
        <end position="609"/>
    </location>
</feature>
<dbReference type="eggNOG" id="KOG4303">
    <property type="taxonomic scope" value="Eukaryota"/>
</dbReference>
<dbReference type="WBParaSite" id="Csp11.Scaffold629.g10217.t1">
    <property type="protein sequence ID" value="Csp11.Scaffold629.g10217.t1"/>
    <property type="gene ID" value="Csp11.Scaffold629.g10217"/>
</dbReference>
<dbReference type="InterPro" id="IPR002172">
    <property type="entry name" value="LDrepeatLR_classA_rpt"/>
</dbReference>
<dbReference type="PANTHER" id="PTHR22950">
    <property type="entry name" value="AMINO ACID TRANSPORTER"/>
    <property type="match status" value="1"/>
</dbReference>
<feature type="domain" description="EGF-like" evidence="14">
    <location>
        <begin position="476"/>
        <end position="514"/>
    </location>
</feature>
<dbReference type="Pfam" id="PF00057">
    <property type="entry name" value="Ldl_recept_a"/>
    <property type="match status" value="2"/>
</dbReference>
<keyword evidence="9" id="KW-1015">Disulfide bond</keyword>
<proteinExistence type="inferred from homology"/>
<feature type="transmembrane region" description="Helical" evidence="13">
    <location>
        <begin position="843"/>
        <end position="860"/>
    </location>
</feature>
<comment type="subcellular location">
    <subcellularLocation>
        <location evidence="1">Cytoplasmic vesicle membrane</location>
        <topology evidence="1">Multi-pass membrane protein</topology>
    </subcellularLocation>
</comment>
<evidence type="ECO:0000313" key="16">
    <source>
        <dbReference type="WBParaSite" id="Csp11.Scaffold629.g10217.t1"/>
    </source>
</evidence>
<evidence type="ECO:0000313" key="15">
    <source>
        <dbReference type="Proteomes" id="UP000095282"/>
    </source>
</evidence>
<dbReference type="CDD" id="cd00053">
    <property type="entry name" value="EGF"/>
    <property type="match status" value="1"/>
</dbReference>
<evidence type="ECO:0000256" key="2">
    <source>
        <dbReference type="ARBA" id="ARBA00008066"/>
    </source>
</evidence>
<keyword evidence="4 11" id="KW-0245">EGF-like domain</keyword>
<dbReference type="GO" id="GO:0015179">
    <property type="term" value="F:L-amino acid transmembrane transporter activity"/>
    <property type="evidence" value="ECO:0007669"/>
    <property type="project" value="TreeGrafter"/>
</dbReference>
<dbReference type="PROSITE" id="PS00010">
    <property type="entry name" value="ASX_HYDROXYL"/>
    <property type="match status" value="3"/>
</dbReference>
<evidence type="ECO:0000256" key="13">
    <source>
        <dbReference type="SAM" id="Phobius"/>
    </source>
</evidence>
<evidence type="ECO:0000256" key="7">
    <source>
        <dbReference type="ARBA" id="ARBA00022989"/>
    </source>
</evidence>
<feature type="region of interest" description="Disordered" evidence="12">
    <location>
        <begin position="605"/>
        <end position="662"/>
    </location>
</feature>
<dbReference type="Proteomes" id="UP000095282">
    <property type="component" value="Unplaced"/>
</dbReference>
<feature type="transmembrane region" description="Helical" evidence="13">
    <location>
        <begin position="1030"/>
        <end position="1048"/>
    </location>
</feature>
<dbReference type="CDD" id="cd00054">
    <property type="entry name" value="EGF_CA"/>
    <property type="match status" value="1"/>
</dbReference>
<dbReference type="InterPro" id="IPR049883">
    <property type="entry name" value="NOTCH1_EGF-like"/>
</dbReference>
<dbReference type="Pfam" id="PF07645">
    <property type="entry name" value="EGF_CA"/>
    <property type="match status" value="3"/>
</dbReference>
<evidence type="ECO:0000256" key="10">
    <source>
        <dbReference type="ARBA" id="ARBA00023329"/>
    </source>
</evidence>
<reference evidence="16" key="1">
    <citation type="submission" date="2016-11" db="UniProtKB">
        <authorList>
            <consortium name="WormBaseParasite"/>
        </authorList>
    </citation>
    <scope>IDENTIFICATION</scope>
</reference>
<evidence type="ECO:0000256" key="8">
    <source>
        <dbReference type="ARBA" id="ARBA00023136"/>
    </source>
</evidence>
<feature type="transmembrane region" description="Helical" evidence="13">
    <location>
        <begin position="997"/>
        <end position="1018"/>
    </location>
</feature>
<comment type="similarity">
    <text evidence="2">Belongs to the amino acid/polyamine transporter 2 family.</text>
</comment>
<dbReference type="GO" id="GO:0005774">
    <property type="term" value="C:vacuolar membrane"/>
    <property type="evidence" value="ECO:0007669"/>
    <property type="project" value="TreeGrafter"/>
</dbReference>
<dbReference type="PROSITE" id="PS01186">
    <property type="entry name" value="EGF_2"/>
    <property type="match status" value="1"/>
</dbReference>
<dbReference type="InterPro" id="IPR001881">
    <property type="entry name" value="EGF-like_Ca-bd_dom"/>
</dbReference>
<evidence type="ECO:0000256" key="4">
    <source>
        <dbReference type="ARBA" id="ARBA00022536"/>
    </source>
</evidence>
<dbReference type="SMART" id="SM00192">
    <property type="entry name" value="LDLa"/>
    <property type="match status" value="4"/>
</dbReference>
<dbReference type="eggNOG" id="KOG1217">
    <property type="taxonomic scope" value="Eukaryota"/>
</dbReference>
<dbReference type="Gene3D" id="2.10.25.10">
    <property type="entry name" value="Laminin"/>
    <property type="match status" value="4"/>
</dbReference>
<dbReference type="SUPFAM" id="SSF57196">
    <property type="entry name" value="EGF/Laminin"/>
    <property type="match status" value="2"/>
</dbReference>
<keyword evidence="3" id="KW-0813">Transport</keyword>
<dbReference type="GO" id="GO:0030659">
    <property type="term" value="C:cytoplasmic vesicle membrane"/>
    <property type="evidence" value="ECO:0007669"/>
    <property type="project" value="UniProtKB-SubCell"/>
</dbReference>
<dbReference type="GO" id="GO:0005509">
    <property type="term" value="F:calcium ion binding"/>
    <property type="evidence" value="ECO:0007669"/>
    <property type="project" value="InterPro"/>
</dbReference>
<keyword evidence="7 13" id="KW-1133">Transmembrane helix</keyword>
<organism evidence="15 16">
    <name type="scientific">Caenorhabditis tropicalis</name>
    <dbReference type="NCBI Taxonomy" id="1561998"/>
    <lineage>
        <taxon>Eukaryota</taxon>
        <taxon>Metazoa</taxon>
        <taxon>Ecdysozoa</taxon>
        <taxon>Nematoda</taxon>
        <taxon>Chromadorea</taxon>
        <taxon>Rhabditida</taxon>
        <taxon>Rhabditina</taxon>
        <taxon>Rhabditomorpha</taxon>
        <taxon>Rhabditoidea</taxon>
        <taxon>Rhabditidae</taxon>
        <taxon>Peloderinae</taxon>
        <taxon>Caenorhabditis</taxon>
    </lineage>
</organism>
<evidence type="ECO:0000256" key="3">
    <source>
        <dbReference type="ARBA" id="ARBA00022448"/>
    </source>
</evidence>
<dbReference type="PROSITE" id="PS50026">
    <property type="entry name" value="EGF_3"/>
    <property type="match status" value="4"/>
</dbReference>
<dbReference type="AlphaFoldDB" id="A0A1I7TNK5"/>
<keyword evidence="15" id="KW-1185">Reference proteome</keyword>
<dbReference type="Gene3D" id="4.10.400.10">
    <property type="entry name" value="Low-density Lipoprotein Receptor"/>
    <property type="match status" value="3"/>
</dbReference>
<evidence type="ECO:0000256" key="1">
    <source>
        <dbReference type="ARBA" id="ARBA00004439"/>
    </source>
</evidence>
<feature type="domain" description="EGF-like" evidence="14">
    <location>
        <begin position="375"/>
        <end position="413"/>
    </location>
</feature>
<name>A0A1I7TNK5_9PELO</name>
<dbReference type="SMART" id="SM00179">
    <property type="entry name" value="EGF_CA"/>
    <property type="match status" value="5"/>
</dbReference>
<protein>
    <submittedName>
        <fullName evidence="16">EGF-like domain protein</fullName>
    </submittedName>
</protein>